<dbReference type="EMBL" id="JH668484">
    <property type="protein sequence ID" value="KAG6455149.1"/>
    <property type="molecule type" value="Genomic_DNA"/>
</dbReference>
<dbReference type="AlphaFoldDB" id="A0A922CR34"/>
<evidence type="ECO:0000256" key="1">
    <source>
        <dbReference type="SAM" id="MobiDB-lite"/>
    </source>
</evidence>
<comment type="caution">
    <text evidence="3">The sequence shown here is derived from an EMBL/GenBank/DDBJ whole genome shotgun (WGS) entry which is preliminary data.</text>
</comment>
<protein>
    <recommendedName>
        <fullName evidence="2">CCHC-type domain-containing protein</fullName>
    </recommendedName>
</protein>
<feature type="compositionally biased region" description="Polar residues" evidence="1">
    <location>
        <begin position="1"/>
        <end position="11"/>
    </location>
</feature>
<accession>A0A922CR34</accession>
<feature type="region of interest" description="Disordered" evidence="1">
    <location>
        <begin position="1"/>
        <end position="34"/>
    </location>
</feature>
<sequence length="409" mass="45803">MTSRTASTEVLSDSEFVDAHNDDNPINENSNKPKSIHDYLQDIQTLTHKITTTINAGKSVTAENKKAIVQYAADIKGIAKQIHTLDEANTTLTNIKEDIKVTIREEISKAKLNTNSDPDTKPSTNTRKSYAAVAKIQNSNNNKGKKPIPKPVTKPALIVASSDAETTSKDVLINVRKEITFRGTGYAPATINTVTNNKVRIEFDTLQQRDETLHKINTTNNLTAEPVRRLKPMVILKGISREINPTELIDIILGQNPTISNVCNTPKTEINIRFIRDNKNSKLYNAALITTPHIWQALIALERVNIEYQRVHLENLSPFTQCFACLQFGHTQSRCTAQKTPCRFCASEEHQSKDCPNKQNPTAAKCHNCHSNNNKYKQNTDTAHFATSNQCPVVKKLRNEILARVDYGY</sequence>
<gene>
    <name evidence="3" type="ORF">O3G_MSEX009068</name>
</gene>
<feature type="compositionally biased region" description="Polar residues" evidence="1">
    <location>
        <begin position="24"/>
        <end position="33"/>
    </location>
</feature>
<keyword evidence="4" id="KW-1185">Reference proteome</keyword>
<feature type="domain" description="CCHC-type" evidence="2">
    <location>
        <begin position="341"/>
        <end position="357"/>
    </location>
</feature>
<proteinExistence type="predicted"/>
<reference evidence="3" key="2">
    <citation type="submission" date="2020-12" db="EMBL/GenBank/DDBJ databases">
        <authorList>
            <person name="Kanost M."/>
        </authorList>
    </citation>
    <scope>NUCLEOTIDE SEQUENCE</scope>
</reference>
<evidence type="ECO:0000259" key="2">
    <source>
        <dbReference type="SMART" id="SM00343"/>
    </source>
</evidence>
<organism evidence="3 4">
    <name type="scientific">Manduca sexta</name>
    <name type="common">Tobacco hawkmoth</name>
    <name type="synonym">Tobacco hornworm</name>
    <dbReference type="NCBI Taxonomy" id="7130"/>
    <lineage>
        <taxon>Eukaryota</taxon>
        <taxon>Metazoa</taxon>
        <taxon>Ecdysozoa</taxon>
        <taxon>Arthropoda</taxon>
        <taxon>Hexapoda</taxon>
        <taxon>Insecta</taxon>
        <taxon>Pterygota</taxon>
        <taxon>Neoptera</taxon>
        <taxon>Endopterygota</taxon>
        <taxon>Lepidoptera</taxon>
        <taxon>Glossata</taxon>
        <taxon>Ditrysia</taxon>
        <taxon>Bombycoidea</taxon>
        <taxon>Sphingidae</taxon>
        <taxon>Sphinginae</taxon>
        <taxon>Sphingini</taxon>
        <taxon>Manduca</taxon>
    </lineage>
</organism>
<dbReference type="InterPro" id="IPR001878">
    <property type="entry name" value="Znf_CCHC"/>
</dbReference>
<evidence type="ECO:0000313" key="4">
    <source>
        <dbReference type="Proteomes" id="UP000791440"/>
    </source>
</evidence>
<dbReference type="SMART" id="SM00343">
    <property type="entry name" value="ZnF_C2HC"/>
    <property type="match status" value="2"/>
</dbReference>
<feature type="domain" description="CCHC-type" evidence="2">
    <location>
        <begin position="321"/>
        <end position="337"/>
    </location>
</feature>
<reference evidence="3" key="1">
    <citation type="journal article" date="2016" name="Insect Biochem. Mol. Biol.">
        <title>Multifaceted biological insights from a draft genome sequence of the tobacco hornworm moth, Manduca sexta.</title>
        <authorList>
            <person name="Kanost M.R."/>
            <person name="Arrese E.L."/>
            <person name="Cao X."/>
            <person name="Chen Y.R."/>
            <person name="Chellapilla S."/>
            <person name="Goldsmith M.R."/>
            <person name="Grosse-Wilde E."/>
            <person name="Heckel D.G."/>
            <person name="Herndon N."/>
            <person name="Jiang H."/>
            <person name="Papanicolaou A."/>
            <person name="Qu J."/>
            <person name="Soulages J.L."/>
            <person name="Vogel H."/>
            <person name="Walters J."/>
            <person name="Waterhouse R.M."/>
            <person name="Ahn S.J."/>
            <person name="Almeida F.C."/>
            <person name="An C."/>
            <person name="Aqrawi P."/>
            <person name="Bretschneider A."/>
            <person name="Bryant W.B."/>
            <person name="Bucks S."/>
            <person name="Chao H."/>
            <person name="Chevignon G."/>
            <person name="Christen J.M."/>
            <person name="Clarke D.F."/>
            <person name="Dittmer N.T."/>
            <person name="Ferguson L.C.F."/>
            <person name="Garavelou S."/>
            <person name="Gordon K.H.J."/>
            <person name="Gunaratna R.T."/>
            <person name="Han Y."/>
            <person name="Hauser F."/>
            <person name="He Y."/>
            <person name="Heidel-Fischer H."/>
            <person name="Hirsh A."/>
            <person name="Hu Y."/>
            <person name="Jiang H."/>
            <person name="Kalra D."/>
            <person name="Klinner C."/>
            <person name="Konig C."/>
            <person name="Kovar C."/>
            <person name="Kroll A.R."/>
            <person name="Kuwar S.S."/>
            <person name="Lee S.L."/>
            <person name="Lehman R."/>
            <person name="Li K."/>
            <person name="Li Z."/>
            <person name="Liang H."/>
            <person name="Lovelace S."/>
            <person name="Lu Z."/>
            <person name="Mansfield J.H."/>
            <person name="McCulloch K.J."/>
            <person name="Mathew T."/>
            <person name="Morton B."/>
            <person name="Muzny D.M."/>
            <person name="Neunemann D."/>
            <person name="Ongeri F."/>
            <person name="Pauchet Y."/>
            <person name="Pu L.L."/>
            <person name="Pyrousis I."/>
            <person name="Rao X.J."/>
            <person name="Redding A."/>
            <person name="Roesel C."/>
            <person name="Sanchez-Gracia A."/>
            <person name="Schaack S."/>
            <person name="Shukla A."/>
            <person name="Tetreau G."/>
            <person name="Wang Y."/>
            <person name="Xiong G.H."/>
            <person name="Traut W."/>
            <person name="Walsh T.K."/>
            <person name="Worley K.C."/>
            <person name="Wu D."/>
            <person name="Wu W."/>
            <person name="Wu Y.Q."/>
            <person name="Zhang X."/>
            <person name="Zou Z."/>
            <person name="Zucker H."/>
            <person name="Briscoe A.D."/>
            <person name="Burmester T."/>
            <person name="Clem R.J."/>
            <person name="Feyereisen R."/>
            <person name="Grimmelikhuijzen C.J.P."/>
            <person name="Hamodrakas S.J."/>
            <person name="Hansson B.S."/>
            <person name="Huguet E."/>
            <person name="Jermiin L.S."/>
            <person name="Lan Q."/>
            <person name="Lehman H.K."/>
            <person name="Lorenzen M."/>
            <person name="Merzendorfer H."/>
            <person name="Michalopoulos I."/>
            <person name="Morton D.B."/>
            <person name="Muthukrishnan S."/>
            <person name="Oakeshott J.G."/>
            <person name="Palmer W."/>
            <person name="Park Y."/>
            <person name="Passarelli A.L."/>
            <person name="Rozas J."/>
            <person name="Schwartz L.M."/>
            <person name="Smith W."/>
            <person name="Southgate A."/>
            <person name="Vilcinskas A."/>
            <person name="Vogt R."/>
            <person name="Wang P."/>
            <person name="Werren J."/>
            <person name="Yu X.Q."/>
            <person name="Zhou J.J."/>
            <person name="Brown S.J."/>
            <person name="Scherer S.E."/>
            <person name="Richards S."/>
            <person name="Blissard G.W."/>
        </authorList>
    </citation>
    <scope>NUCLEOTIDE SEQUENCE</scope>
</reference>
<name>A0A922CR34_MANSE</name>
<evidence type="ECO:0000313" key="3">
    <source>
        <dbReference type="EMBL" id="KAG6455149.1"/>
    </source>
</evidence>
<dbReference type="GO" id="GO:0003676">
    <property type="term" value="F:nucleic acid binding"/>
    <property type="evidence" value="ECO:0007669"/>
    <property type="project" value="InterPro"/>
</dbReference>
<dbReference type="GO" id="GO:0008270">
    <property type="term" value="F:zinc ion binding"/>
    <property type="evidence" value="ECO:0007669"/>
    <property type="project" value="InterPro"/>
</dbReference>
<dbReference type="Proteomes" id="UP000791440">
    <property type="component" value="Unassembled WGS sequence"/>
</dbReference>